<dbReference type="PANTHER" id="PTHR34448:SF1">
    <property type="entry name" value="BLL6088 PROTEIN"/>
    <property type="match status" value="1"/>
</dbReference>
<proteinExistence type="predicted"/>
<reference evidence="2" key="1">
    <citation type="submission" date="2018-05" db="EMBL/GenBank/DDBJ databases">
        <authorList>
            <person name="Lanie J.A."/>
            <person name="Ng W.-L."/>
            <person name="Kazmierczak K.M."/>
            <person name="Andrzejewski T.M."/>
            <person name="Davidsen T.M."/>
            <person name="Wayne K.J."/>
            <person name="Tettelin H."/>
            <person name="Glass J.I."/>
            <person name="Rusch D."/>
            <person name="Podicherti R."/>
            <person name="Tsui H.-C.T."/>
            <person name="Winkler M.E."/>
        </authorList>
    </citation>
    <scope>NUCLEOTIDE SEQUENCE</scope>
</reference>
<sequence length="348" mass="38409">MLLETLEAKWIDCFCESFELSGVSAGETIAILSESQSRQVLVDLSEHALLRIGAKPVHIRVPSPKLKDPVPVRSTGSCYAMSGYDAIIPALSACELIIDCTVEGMLHTKELQTILNSGGRIYMISNEHPEILERCMPNVGLRPKVEKSLKLLSESNVMQVSSRTGTQLSVEIKNAPCRAGAGYLLPEEKVAYWPAGLALFFPLQNTVNGRVVLAPGDVNLTFKRYFEDAVTLTIENDFVTDILGDGLDANLMRSYYEGWNDPNAYAISHVGWGLNQDARWDSLVMYDKQHINGTELRAFAGNFLISTGANEFANRHTNCHFDLPMRGCSIRLDDQEIVKDGKLTGPLA</sequence>
<name>A0A381WE52_9ZZZZ</name>
<dbReference type="InterPro" id="IPR058739">
    <property type="entry name" value="NicX"/>
</dbReference>
<keyword evidence="1" id="KW-0479">Metal-binding</keyword>
<evidence type="ECO:0000256" key="1">
    <source>
        <dbReference type="ARBA" id="ARBA00022723"/>
    </source>
</evidence>
<evidence type="ECO:0008006" key="3">
    <source>
        <dbReference type="Google" id="ProtNLM"/>
    </source>
</evidence>
<gene>
    <name evidence="2" type="ORF">METZ01_LOCUS103445</name>
</gene>
<organism evidence="2">
    <name type="scientific">marine metagenome</name>
    <dbReference type="NCBI Taxonomy" id="408172"/>
    <lineage>
        <taxon>unclassified sequences</taxon>
        <taxon>metagenomes</taxon>
        <taxon>ecological metagenomes</taxon>
    </lineage>
</organism>
<evidence type="ECO:0000313" key="2">
    <source>
        <dbReference type="EMBL" id="SVA50591.1"/>
    </source>
</evidence>
<protein>
    <recommendedName>
        <fullName evidence="3">Peptidase M29 aminopeptidase II</fullName>
    </recommendedName>
</protein>
<accession>A0A381WE52</accession>
<dbReference type="InterPro" id="IPR052170">
    <property type="entry name" value="M29_Exopeptidase"/>
</dbReference>
<dbReference type="Pfam" id="PF26233">
    <property type="entry name" value="NicX"/>
    <property type="match status" value="1"/>
</dbReference>
<dbReference type="AlphaFoldDB" id="A0A381WE52"/>
<dbReference type="PANTHER" id="PTHR34448">
    <property type="entry name" value="AMINOPEPTIDASE"/>
    <property type="match status" value="1"/>
</dbReference>
<dbReference type="GO" id="GO:0046872">
    <property type="term" value="F:metal ion binding"/>
    <property type="evidence" value="ECO:0007669"/>
    <property type="project" value="UniProtKB-KW"/>
</dbReference>
<dbReference type="EMBL" id="UINC01011464">
    <property type="protein sequence ID" value="SVA50591.1"/>
    <property type="molecule type" value="Genomic_DNA"/>
</dbReference>